<dbReference type="AlphaFoldDB" id="A0A1I7X1Y9"/>
<dbReference type="WBParaSite" id="Hba_11585">
    <property type="protein sequence ID" value="Hba_11585"/>
    <property type="gene ID" value="Hba_11585"/>
</dbReference>
<accession>A0A1I7X1Y9</accession>
<evidence type="ECO:0000313" key="1">
    <source>
        <dbReference type="Proteomes" id="UP000095283"/>
    </source>
</evidence>
<dbReference type="Proteomes" id="UP000095283">
    <property type="component" value="Unplaced"/>
</dbReference>
<keyword evidence="1" id="KW-1185">Reference proteome</keyword>
<proteinExistence type="predicted"/>
<organism evidence="1 2">
    <name type="scientific">Heterorhabditis bacteriophora</name>
    <name type="common">Entomopathogenic nematode worm</name>
    <dbReference type="NCBI Taxonomy" id="37862"/>
    <lineage>
        <taxon>Eukaryota</taxon>
        <taxon>Metazoa</taxon>
        <taxon>Ecdysozoa</taxon>
        <taxon>Nematoda</taxon>
        <taxon>Chromadorea</taxon>
        <taxon>Rhabditida</taxon>
        <taxon>Rhabditina</taxon>
        <taxon>Rhabditomorpha</taxon>
        <taxon>Strongyloidea</taxon>
        <taxon>Heterorhabditidae</taxon>
        <taxon>Heterorhabditis</taxon>
    </lineage>
</organism>
<evidence type="ECO:0000313" key="2">
    <source>
        <dbReference type="WBParaSite" id="Hba_11585"/>
    </source>
</evidence>
<reference evidence="2" key="1">
    <citation type="submission" date="2016-11" db="UniProtKB">
        <authorList>
            <consortium name="WormBaseParasite"/>
        </authorList>
    </citation>
    <scope>IDENTIFICATION</scope>
</reference>
<sequence>MTNAQQNEVSCDFNEEVRQILVLPNDDHRLHDTVNEQLKSSIYGNNVTFSLNYCLYRYSTAFQILHLNSVVVFAVNYIQNRFIVTEFCVEIAKLFEILNVKNQSEFNKAIEALKNDDSSEIVINFQSHLNSWDQFIEEIERKLDEKVGPCQVKIEEGDDELPELGVQSKTISHYVNGSPFEMVLVVVVRLDNERDK</sequence>
<protein>
    <submittedName>
        <fullName evidence="2">Uncharacterized protein</fullName>
    </submittedName>
</protein>
<name>A0A1I7X1Y9_HETBA</name>